<organism evidence="1 2">
    <name type="scientific">Pseudomonas savastanoi</name>
    <name type="common">Pseudomonas syringae pv. savastanoi</name>
    <dbReference type="NCBI Taxonomy" id="29438"/>
    <lineage>
        <taxon>Bacteria</taxon>
        <taxon>Pseudomonadati</taxon>
        <taxon>Pseudomonadota</taxon>
        <taxon>Gammaproteobacteria</taxon>
        <taxon>Pseudomonadales</taxon>
        <taxon>Pseudomonadaceae</taxon>
        <taxon>Pseudomonas</taxon>
    </lineage>
</organism>
<protein>
    <submittedName>
        <fullName evidence="1">Uncharacterized protein</fullName>
    </submittedName>
</protein>
<dbReference type="Proteomes" id="UP000270795">
    <property type="component" value="Unassembled WGS sequence"/>
</dbReference>
<gene>
    <name evidence="1" type="ORF">ALP17_111477</name>
</gene>
<evidence type="ECO:0000313" key="1">
    <source>
        <dbReference type="EMBL" id="RMV20876.1"/>
    </source>
</evidence>
<sequence>MVFEEFQARGDVQGRRALTGNFNQTVVDDVAVDLTALQADAFGSFTTSKGAGATDVPVEDKVLFNGRTT</sequence>
<dbReference type="AlphaFoldDB" id="A0A3M6ANR1"/>
<dbReference type="RefSeq" id="WP_054084049.1">
    <property type="nucleotide sequence ID" value="NZ_JANAKG010000208.1"/>
</dbReference>
<evidence type="ECO:0000313" key="2">
    <source>
        <dbReference type="Proteomes" id="UP000270795"/>
    </source>
</evidence>
<reference evidence="1 2" key="1">
    <citation type="submission" date="2018-08" db="EMBL/GenBank/DDBJ databases">
        <title>Recombination of ecologically and evolutionarily significant loci maintains genetic cohesion in the Pseudomonas syringae species complex.</title>
        <authorList>
            <person name="Dillon M."/>
            <person name="Thakur S."/>
            <person name="Almeida R.N.D."/>
            <person name="Weir B.S."/>
            <person name="Guttman D.S."/>
        </authorList>
    </citation>
    <scope>NUCLEOTIDE SEQUENCE [LARGE SCALE GENOMIC DNA]</scope>
    <source>
        <strain evidence="1 2">ICMP 11899</strain>
    </source>
</reference>
<comment type="caution">
    <text evidence="1">The sequence shown here is derived from an EMBL/GenBank/DDBJ whole genome shotgun (WGS) entry which is preliminary data.</text>
</comment>
<dbReference type="EMBL" id="RBUM01000011">
    <property type="protein sequence ID" value="RMV20876.1"/>
    <property type="molecule type" value="Genomic_DNA"/>
</dbReference>
<accession>A0A3M6ANR1</accession>
<name>A0A3M6ANR1_PSESS</name>
<proteinExistence type="predicted"/>